<dbReference type="Proteomes" id="UP000184123">
    <property type="component" value="Unassembled WGS sequence"/>
</dbReference>
<evidence type="ECO:0000259" key="3">
    <source>
        <dbReference type="Pfam" id="PF03358"/>
    </source>
</evidence>
<evidence type="ECO:0000313" key="7">
    <source>
        <dbReference type="Proteomes" id="UP000321726"/>
    </source>
</evidence>
<proteinExistence type="predicted"/>
<dbReference type="Gene3D" id="3.40.50.360">
    <property type="match status" value="1"/>
</dbReference>
<sequence length="181" mass="20269">MHNPTNLCLVYGSARDGRLCDTVADWAHRQLLRYEHLRVSVVDPLDGRTSSERNATLAEADAFLVITPEYNHSFPAPLKAIIDGARQEWEAKPVAFLSYGGISGGLRAVEQLRGVFAELHAVSVRDQVSIASAYRAFNEDGSLRNEEEVRQAFDLMLARLGWWADALSEARARRPFREVSQ</sequence>
<dbReference type="GO" id="GO:0010181">
    <property type="term" value="F:FMN binding"/>
    <property type="evidence" value="ECO:0007669"/>
    <property type="project" value="TreeGrafter"/>
</dbReference>
<dbReference type="STRING" id="44933.SAMN05660971_03388"/>
<reference evidence="4 7" key="2">
    <citation type="submission" date="2019-07" db="EMBL/GenBank/DDBJ databases">
        <title>Whole genome shotgun sequence of Halomonas cupida NBRC 102219.</title>
        <authorList>
            <person name="Hosoyama A."/>
            <person name="Uohara A."/>
            <person name="Ohji S."/>
            <person name="Ichikawa N."/>
        </authorList>
    </citation>
    <scope>NUCLEOTIDE SEQUENCE [LARGE SCALE GENOMIC DNA]</scope>
    <source>
        <strain evidence="4 7">NBRC 102219</strain>
    </source>
</reference>
<organism evidence="5 6">
    <name type="scientific">Halomonas cupida</name>
    <dbReference type="NCBI Taxonomy" id="44933"/>
    <lineage>
        <taxon>Bacteria</taxon>
        <taxon>Pseudomonadati</taxon>
        <taxon>Pseudomonadota</taxon>
        <taxon>Gammaproteobacteria</taxon>
        <taxon>Oceanospirillales</taxon>
        <taxon>Halomonadaceae</taxon>
        <taxon>Halomonas</taxon>
    </lineage>
</organism>
<dbReference type="GO" id="GO:0005829">
    <property type="term" value="C:cytosol"/>
    <property type="evidence" value="ECO:0007669"/>
    <property type="project" value="TreeGrafter"/>
</dbReference>
<evidence type="ECO:0000256" key="1">
    <source>
        <dbReference type="ARBA" id="ARBA00001917"/>
    </source>
</evidence>
<dbReference type="InterPro" id="IPR005025">
    <property type="entry name" value="FMN_Rdtase-like_dom"/>
</dbReference>
<evidence type="ECO:0000313" key="6">
    <source>
        <dbReference type="Proteomes" id="UP000184123"/>
    </source>
</evidence>
<dbReference type="PANTHER" id="PTHR30543:SF21">
    <property type="entry name" value="NAD(P)H-DEPENDENT FMN REDUCTASE LOT6"/>
    <property type="match status" value="1"/>
</dbReference>
<comment type="cofactor">
    <cofactor evidence="1">
        <name>FMN</name>
        <dbReference type="ChEBI" id="CHEBI:58210"/>
    </cofactor>
</comment>
<dbReference type="AlphaFoldDB" id="A0A1M7K801"/>
<evidence type="ECO:0000256" key="2">
    <source>
        <dbReference type="ARBA" id="ARBA00022643"/>
    </source>
</evidence>
<gene>
    <name evidence="4" type="ORF">HCU01_29260</name>
    <name evidence="5" type="ORF">SAMN05660971_03388</name>
</gene>
<dbReference type="InterPro" id="IPR050712">
    <property type="entry name" value="NAD(P)H-dep_reductase"/>
</dbReference>
<protein>
    <submittedName>
        <fullName evidence="4 5">FMN reductase</fullName>
    </submittedName>
</protein>
<name>A0A1M7K801_9GAMM</name>
<keyword evidence="2" id="KW-0285">Flavoprotein</keyword>
<accession>A0A1M7K801</accession>
<dbReference type="PANTHER" id="PTHR30543">
    <property type="entry name" value="CHROMATE REDUCTASE"/>
    <property type="match status" value="1"/>
</dbReference>
<keyword evidence="2" id="KW-0288">FMN</keyword>
<dbReference type="SUPFAM" id="SSF52218">
    <property type="entry name" value="Flavoproteins"/>
    <property type="match status" value="1"/>
</dbReference>
<reference evidence="5 6" key="1">
    <citation type="submission" date="2016-11" db="EMBL/GenBank/DDBJ databases">
        <authorList>
            <person name="Jaros S."/>
            <person name="Januszkiewicz K."/>
            <person name="Wedrychowicz H."/>
        </authorList>
    </citation>
    <scope>NUCLEOTIDE SEQUENCE [LARGE SCALE GENOMIC DNA]</scope>
    <source>
        <strain evidence="5 6">DSM 4740</strain>
    </source>
</reference>
<keyword evidence="7" id="KW-1185">Reference proteome</keyword>
<dbReference type="Pfam" id="PF03358">
    <property type="entry name" value="FMN_red"/>
    <property type="match status" value="1"/>
</dbReference>
<dbReference type="InterPro" id="IPR029039">
    <property type="entry name" value="Flavoprotein-like_sf"/>
</dbReference>
<feature type="domain" description="NADPH-dependent FMN reductase-like" evidence="3">
    <location>
        <begin position="7"/>
        <end position="133"/>
    </location>
</feature>
<evidence type="ECO:0000313" key="5">
    <source>
        <dbReference type="EMBL" id="SHM61400.1"/>
    </source>
</evidence>
<dbReference type="EMBL" id="BJXU01000121">
    <property type="protein sequence ID" value="GEN24977.1"/>
    <property type="molecule type" value="Genomic_DNA"/>
</dbReference>
<dbReference type="OrthoDB" id="9812295at2"/>
<dbReference type="EMBL" id="FRCA01000010">
    <property type="protein sequence ID" value="SHM61400.1"/>
    <property type="molecule type" value="Genomic_DNA"/>
</dbReference>
<dbReference type="Proteomes" id="UP000321726">
    <property type="component" value="Unassembled WGS sequence"/>
</dbReference>
<evidence type="ECO:0000313" key="4">
    <source>
        <dbReference type="EMBL" id="GEN24977.1"/>
    </source>
</evidence>
<dbReference type="GO" id="GO:0016491">
    <property type="term" value="F:oxidoreductase activity"/>
    <property type="evidence" value="ECO:0007669"/>
    <property type="project" value="InterPro"/>
</dbReference>
<dbReference type="RefSeq" id="WP_073436397.1">
    <property type="nucleotide sequence ID" value="NZ_BJXU01000121.1"/>
</dbReference>